<reference evidence="8 9" key="1">
    <citation type="journal article" date="2010" name="Nature">
        <title>The Ectocarpus genome and the independent evolution of multicellularity in brown algae.</title>
        <authorList>
            <person name="Cock J.M."/>
            <person name="Sterck L."/>
            <person name="Rouze P."/>
            <person name="Scornet D."/>
            <person name="Allen A.E."/>
            <person name="Amoutzias G."/>
            <person name="Anthouard V."/>
            <person name="Artiguenave F."/>
            <person name="Aury J.M."/>
            <person name="Badger J.H."/>
            <person name="Beszteri B."/>
            <person name="Billiau K."/>
            <person name="Bonnet E."/>
            <person name="Bothwell J.H."/>
            <person name="Bowler C."/>
            <person name="Boyen C."/>
            <person name="Brownlee C."/>
            <person name="Carrano C.J."/>
            <person name="Charrier B."/>
            <person name="Cho G.Y."/>
            <person name="Coelho S.M."/>
            <person name="Collen J."/>
            <person name="Corre E."/>
            <person name="Da Silva C."/>
            <person name="Delage L."/>
            <person name="Delaroque N."/>
            <person name="Dittami S.M."/>
            <person name="Doulbeau S."/>
            <person name="Elias M."/>
            <person name="Farnham G."/>
            <person name="Gachon C.M."/>
            <person name="Gschloessl B."/>
            <person name="Heesch S."/>
            <person name="Jabbari K."/>
            <person name="Jubin C."/>
            <person name="Kawai H."/>
            <person name="Kimura K."/>
            <person name="Kloareg B."/>
            <person name="Kupper F.C."/>
            <person name="Lang D."/>
            <person name="Le Bail A."/>
            <person name="Leblanc C."/>
            <person name="Lerouge P."/>
            <person name="Lohr M."/>
            <person name="Lopez P.J."/>
            <person name="Martens C."/>
            <person name="Maumus F."/>
            <person name="Michel G."/>
            <person name="Miranda-Saavedra D."/>
            <person name="Morales J."/>
            <person name="Moreau H."/>
            <person name="Motomura T."/>
            <person name="Nagasato C."/>
            <person name="Napoli C.A."/>
            <person name="Nelson D.R."/>
            <person name="Nyvall-Collen P."/>
            <person name="Peters A.F."/>
            <person name="Pommier C."/>
            <person name="Potin P."/>
            <person name="Poulain J."/>
            <person name="Quesneville H."/>
            <person name="Read B."/>
            <person name="Rensing S.A."/>
            <person name="Ritter A."/>
            <person name="Rousvoal S."/>
            <person name="Samanta M."/>
            <person name="Samson G."/>
            <person name="Schroeder D.C."/>
            <person name="Segurens B."/>
            <person name="Strittmatter M."/>
            <person name="Tonon T."/>
            <person name="Tregear J.W."/>
            <person name="Valentin K."/>
            <person name="von Dassow P."/>
            <person name="Yamagishi T."/>
            <person name="Van de Peer Y."/>
            <person name="Wincker P."/>
        </authorList>
    </citation>
    <scope>NUCLEOTIDE SEQUENCE [LARGE SCALE GENOMIC DNA]</scope>
    <source>
        <strain evidence="9">Ec32 / CCAP1310/4</strain>
    </source>
</reference>
<keyword evidence="3 6" id="KW-0812">Transmembrane</keyword>
<protein>
    <submittedName>
        <fullName evidence="8">Tryptophan-rich sensory-like protein</fullName>
    </submittedName>
</protein>
<dbReference type="PANTHER" id="PTHR10057:SF0">
    <property type="entry name" value="TRANSLOCATOR PROTEIN"/>
    <property type="match status" value="1"/>
</dbReference>
<feature type="transmembrane region" description="Helical" evidence="6">
    <location>
        <begin position="176"/>
        <end position="196"/>
    </location>
</feature>
<evidence type="ECO:0000256" key="6">
    <source>
        <dbReference type="SAM" id="Phobius"/>
    </source>
</evidence>
<keyword evidence="4 6" id="KW-1133">Transmembrane helix</keyword>
<dbReference type="STRING" id="2880.D7FNA8"/>
<dbReference type="GO" id="GO:0033013">
    <property type="term" value="P:tetrapyrrole metabolic process"/>
    <property type="evidence" value="ECO:0007669"/>
    <property type="project" value="UniProtKB-ARBA"/>
</dbReference>
<evidence type="ECO:0000256" key="5">
    <source>
        <dbReference type="ARBA" id="ARBA00023136"/>
    </source>
</evidence>
<dbReference type="CDD" id="cd15904">
    <property type="entry name" value="TSPO_MBR"/>
    <property type="match status" value="1"/>
</dbReference>
<keyword evidence="7" id="KW-0732">Signal</keyword>
<keyword evidence="5 6" id="KW-0472">Membrane</keyword>
<comment type="similarity">
    <text evidence="2">Belongs to the TspO/BZRP family.</text>
</comment>
<feature type="signal peptide" evidence="7">
    <location>
        <begin position="1"/>
        <end position="18"/>
    </location>
</feature>
<feature type="transmembrane region" description="Helical" evidence="6">
    <location>
        <begin position="233"/>
        <end position="253"/>
    </location>
</feature>
<evidence type="ECO:0000256" key="7">
    <source>
        <dbReference type="SAM" id="SignalP"/>
    </source>
</evidence>
<dbReference type="AlphaFoldDB" id="D7FNA8"/>
<dbReference type="EMBL" id="FN648275">
    <property type="protein sequence ID" value="CBJ30165.1"/>
    <property type="molecule type" value="Genomic_DNA"/>
</dbReference>
<feature type="chain" id="PRO_5003095596" evidence="7">
    <location>
        <begin position="19"/>
        <end position="296"/>
    </location>
</feature>
<evidence type="ECO:0000313" key="9">
    <source>
        <dbReference type="Proteomes" id="UP000002630"/>
    </source>
</evidence>
<dbReference type="InterPro" id="IPR038330">
    <property type="entry name" value="TspO/MBR-related_sf"/>
</dbReference>
<name>D7FNA8_ECTSI</name>
<feature type="transmembrane region" description="Helical" evidence="6">
    <location>
        <begin position="202"/>
        <end position="221"/>
    </location>
</feature>
<accession>D7FNA8</accession>
<dbReference type="OrthoDB" id="8841220at2759"/>
<evidence type="ECO:0000256" key="4">
    <source>
        <dbReference type="ARBA" id="ARBA00022989"/>
    </source>
</evidence>
<evidence type="ECO:0000256" key="2">
    <source>
        <dbReference type="ARBA" id="ARBA00007524"/>
    </source>
</evidence>
<dbReference type="PANTHER" id="PTHR10057">
    <property type="entry name" value="PERIPHERAL-TYPE BENZODIAZEPINE RECEPTOR"/>
    <property type="match status" value="1"/>
</dbReference>
<sequence length="296" mass="32033">MITSICVTLLALLGNSSAFSFSPSATALRRDRSPTAARQQHARFANAQALPWTPRSNAVSREGGTVVLKASDLPAAGGGGGASSRPPLDVAAVAKYIAGTAGEFTIIMGLLALMQGKLLPRLPAKWAQRTVFLTFGFLAMKSRTFSLLNARRPSLAKEKEEKIERRRPDWMPPIKAFPVIWITIGVLRALSTAMVWEALGGNLVATPIAAMVLHLSVGDTWNHINNVEKKLGVAVSGVFLVWLSVANAVYRYYQVLPKAGLVLLPSLLWISVANLLVQSIWRLNGKEPLYPPKQTS</sequence>
<proteinExistence type="inferred from homology"/>
<dbReference type="InParanoid" id="D7FNA8"/>
<gene>
    <name evidence="8" type="ORF">Esi_0178_0021</name>
</gene>
<evidence type="ECO:0000313" key="8">
    <source>
        <dbReference type="EMBL" id="CBJ30165.1"/>
    </source>
</evidence>
<evidence type="ECO:0000256" key="1">
    <source>
        <dbReference type="ARBA" id="ARBA00004141"/>
    </source>
</evidence>
<dbReference type="Gene3D" id="1.20.1260.100">
    <property type="entry name" value="TspO/MBR protein"/>
    <property type="match status" value="1"/>
</dbReference>
<keyword evidence="9" id="KW-1185">Reference proteome</keyword>
<feature type="transmembrane region" description="Helical" evidence="6">
    <location>
        <begin position="259"/>
        <end position="277"/>
    </location>
</feature>
<dbReference type="InterPro" id="IPR004307">
    <property type="entry name" value="TspO_MBR"/>
</dbReference>
<dbReference type="Proteomes" id="UP000002630">
    <property type="component" value="Linkage Group LG25"/>
</dbReference>
<evidence type="ECO:0000256" key="3">
    <source>
        <dbReference type="ARBA" id="ARBA00022692"/>
    </source>
</evidence>
<dbReference type="GO" id="GO:0016020">
    <property type="term" value="C:membrane"/>
    <property type="evidence" value="ECO:0007669"/>
    <property type="project" value="UniProtKB-SubCell"/>
</dbReference>
<organism evidence="8 9">
    <name type="scientific">Ectocarpus siliculosus</name>
    <name type="common">Brown alga</name>
    <name type="synonym">Conferva siliculosa</name>
    <dbReference type="NCBI Taxonomy" id="2880"/>
    <lineage>
        <taxon>Eukaryota</taxon>
        <taxon>Sar</taxon>
        <taxon>Stramenopiles</taxon>
        <taxon>Ochrophyta</taxon>
        <taxon>PX clade</taxon>
        <taxon>Phaeophyceae</taxon>
        <taxon>Ectocarpales</taxon>
        <taxon>Ectocarpaceae</taxon>
        <taxon>Ectocarpus</taxon>
    </lineage>
</organism>
<comment type="subcellular location">
    <subcellularLocation>
        <location evidence="1">Membrane</location>
        <topology evidence="1">Multi-pass membrane protein</topology>
    </subcellularLocation>
</comment>
<dbReference type="Pfam" id="PF03073">
    <property type="entry name" value="TspO_MBR"/>
    <property type="match status" value="1"/>
</dbReference>
<dbReference type="eggNOG" id="ENOG502S3PT">
    <property type="taxonomic scope" value="Eukaryota"/>
</dbReference>
<dbReference type="EMBL" id="FN649750">
    <property type="protein sequence ID" value="CBJ30165.1"/>
    <property type="molecule type" value="Genomic_DNA"/>
</dbReference>